<accession>A0ABN7IFG4</accession>
<proteinExistence type="predicted"/>
<feature type="domain" description="Oxidoreductase molybdopterin-binding" evidence="1">
    <location>
        <begin position="20"/>
        <end position="159"/>
    </location>
</feature>
<dbReference type="InterPro" id="IPR000572">
    <property type="entry name" value="OxRdtase_Mopterin-bd_dom"/>
</dbReference>
<dbReference type="Proteomes" id="UP000656319">
    <property type="component" value="Unassembled WGS sequence"/>
</dbReference>
<name>A0ABN7IFG4_9BURK</name>
<dbReference type="EMBL" id="CAJHCQ010000036">
    <property type="protein sequence ID" value="CAD6561464.1"/>
    <property type="molecule type" value="Genomic_DNA"/>
</dbReference>
<evidence type="ECO:0000313" key="3">
    <source>
        <dbReference type="Proteomes" id="UP000656319"/>
    </source>
</evidence>
<gene>
    <name evidence="2" type="ORF">LMG27952_07470</name>
</gene>
<comment type="caution">
    <text evidence="2">The sequence shown here is derived from an EMBL/GenBank/DDBJ whole genome shotgun (WGS) entry which is preliminary data.</text>
</comment>
<dbReference type="SUPFAM" id="SSF56524">
    <property type="entry name" value="Oxidoreductase molybdopterin-binding domain"/>
    <property type="match status" value="1"/>
</dbReference>
<protein>
    <recommendedName>
        <fullName evidence="1">Oxidoreductase molybdopterin-binding domain-containing protein</fullName>
    </recommendedName>
</protein>
<sequence length="164" mass="18035">MDIATAPAPIDHAAGQCAPLQLTGSLVHPMSLSLEALRQYPAVTCPAFDLRCYTTQRFIRTVAPYRGVRLTDLLGEAELRNDVDGDFKRMIFLAVGHDGYFMTFSWHELFNTPVGEQVVIAYECGDKALDAQHGAPVLFSGADLVPAPRHVKRLARIEARVLAL</sequence>
<reference evidence="2 3" key="1">
    <citation type="submission" date="2020-10" db="EMBL/GenBank/DDBJ databases">
        <authorList>
            <person name="Peeters C."/>
        </authorList>
    </citation>
    <scope>NUCLEOTIDE SEQUENCE [LARGE SCALE GENOMIC DNA]</scope>
    <source>
        <strain evidence="2 3">LMG 27952</strain>
    </source>
</reference>
<evidence type="ECO:0000259" key="1">
    <source>
        <dbReference type="Pfam" id="PF00174"/>
    </source>
</evidence>
<dbReference type="Pfam" id="PF00174">
    <property type="entry name" value="Oxidored_molyb"/>
    <property type="match status" value="1"/>
</dbReference>
<dbReference type="Gene3D" id="3.90.420.10">
    <property type="entry name" value="Oxidoreductase, molybdopterin-binding domain"/>
    <property type="match status" value="1"/>
</dbReference>
<dbReference type="InterPro" id="IPR036374">
    <property type="entry name" value="OxRdtase_Mopterin-bd_sf"/>
</dbReference>
<organism evidence="2 3">
    <name type="scientific">Paraburkholderia hiiakae</name>
    <dbReference type="NCBI Taxonomy" id="1081782"/>
    <lineage>
        <taxon>Bacteria</taxon>
        <taxon>Pseudomonadati</taxon>
        <taxon>Pseudomonadota</taxon>
        <taxon>Betaproteobacteria</taxon>
        <taxon>Burkholderiales</taxon>
        <taxon>Burkholderiaceae</taxon>
        <taxon>Paraburkholderia</taxon>
    </lineage>
</organism>
<evidence type="ECO:0000313" key="2">
    <source>
        <dbReference type="EMBL" id="CAD6561464.1"/>
    </source>
</evidence>
<keyword evidence="3" id="KW-1185">Reference proteome</keyword>
<dbReference type="RefSeq" id="WP_201700886.1">
    <property type="nucleotide sequence ID" value="NZ_CAJHCQ010000036.1"/>
</dbReference>